<dbReference type="CDD" id="cd03801">
    <property type="entry name" value="GT4_PimA-like"/>
    <property type="match status" value="1"/>
</dbReference>
<accession>A0A328C3I7</accession>
<gene>
    <name evidence="4" type="ORF">DL240_16910</name>
</gene>
<keyword evidence="3" id="KW-0808">Transferase</keyword>
<organism evidence="4 5">
    <name type="scientific">Lujinxingia litoralis</name>
    <dbReference type="NCBI Taxonomy" id="2211119"/>
    <lineage>
        <taxon>Bacteria</taxon>
        <taxon>Deltaproteobacteria</taxon>
        <taxon>Bradymonadales</taxon>
        <taxon>Lujinxingiaceae</taxon>
        <taxon>Lujinxingia</taxon>
    </lineage>
</organism>
<dbReference type="EMBL" id="QHKO01000010">
    <property type="protein sequence ID" value="RAL20485.1"/>
    <property type="molecule type" value="Genomic_DNA"/>
</dbReference>
<keyword evidence="5" id="KW-1185">Reference proteome</keyword>
<keyword evidence="2" id="KW-0328">Glycosyltransferase</keyword>
<evidence type="ECO:0000313" key="4">
    <source>
        <dbReference type="EMBL" id="RAL20485.1"/>
    </source>
</evidence>
<protein>
    <submittedName>
        <fullName evidence="4">Uncharacterized protein</fullName>
    </submittedName>
</protein>
<name>A0A328C3I7_9DELT</name>
<dbReference type="SUPFAM" id="SSF53756">
    <property type="entry name" value="UDP-Glycosyltransferase/glycogen phosphorylase"/>
    <property type="match status" value="1"/>
</dbReference>
<evidence type="ECO:0000313" key="5">
    <source>
        <dbReference type="Proteomes" id="UP000249169"/>
    </source>
</evidence>
<dbReference type="PANTHER" id="PTHR12526">
    <property type="entry name" value="GLYCOSYLTRANSFERASE"/>
    <property type="match status" value="1"/>
</dbReference>
<dbReference type="AlphaFoldDB" id="A0A328C3I7"/>
<dbReference type="RefSeq" id="WP_111731081.1">
    <property type="nucleotide sequence ID" value="NZ_QHKO01000010.1"/>
</dbReference>
<proteinExistence type="inferred from homology"/>
<comment type="similarity">
    <text evidence="1">Belongs to the glycosyltransferase group 1 family. Glycosyltransferase 4 subfamily.</text>
</comment>
<reference evidence="4 5" key="1">
    <citation type="submission" date="2018-05" db="EMBL/GenBank/DDBJ databases">
        <title>Lujinxingia marina gen. nov. sp. nov., a new facultative anaerobic member of the class Deltaproteobacteria, and proposal of Lujinxingaceae fam. nov.</title>
        <authorList>
            <person name="Li C.-M."/>
        </authorList>
    </citation>
    <scope>NUCLEOTIDE SEQUENCE [LARGE SCALE GENOMIC DNA]</scope>
    <source>
        <strain evidence="4 5">B210</strain>
    </source>
</reference>
<dbReference type="Pfam" id="PF13692">
    <property type="entry name" value="Glyco_trans_1_4"/>
    <property type="match status" value="1"/>
</dbReference>
<comment type="caution">
    <text evidence="4">The sequence shown here is derived from an EMBL/GenBank/DDBJ whole genome shotgun (WGS) entry which is preliminary data.</text>
</comment>
<evidence type="ECO:0000256" key="1">
    <source>
        <dbReference type="ARBA" id="ARBA00009481"/>
    </source>
</evidence>
<dbReference type="OrthoDB" id="5490278at2"/>
<dbReference type="Proteomes" id="UP000249169">
    <property type="component" value="Unassembled WGS sequence"/>
</dbReference>
<evidence type="ECO:0000256" key="2">
    <source>
        <dbReference type="ARBA" id="ARBA00022676"/>
    </source>
</evidence>
<dbReference type="GO" id="GO:0016757">
    <property type="term" value="F:glycosyltransferase activity"/>
    <property type="evidence" value="ECO:0007669"/>
    <property type="project" value="UniProtKB-KW"/>
</dbReference>
<sequence length="386" mass="42446">MRAIFVHDSVFYIRGDRVFVPGTPDRRSWEPYLQVFDELLVAGRCRSESSPAGAARADRAGVHFECLPDLASPRRWVTHLPAALARLEALIAPADLVIARTSVLGNLAAFCALRAEKRLLLEVVGCPLGAYWHHGSISGKIYAPIAALQTRALAARAPFVHYVTREYLQRRYPSSGVTLAMSDARIEMPEPGVLERRRERITLLDRRTGPWRVGMIGAYDLHYKGLDVLLEAAARLRDTLPMTLHITGAGDPAPWLARAAEAGLAGRLHFEGVLPPERVLDWFDTLDLYVQPSREEALPRSVVEALSRGLPVLASSVGGLPELLSPAALHPPGDAAMLAAQMDALLRDPGAQHQAYERAIETARRFVGPDKDARYQRFLRQAAGLS</sequence>
<dbReference type="Gene3D" id="3.40.50.2000">
    <property type="entry name" value="Glycogen Phosphorylase B"/>
    <property type="match status" value="2"/>
</dbReference>
<evidence type="ECO:0000256" key="3">
    <source>
        <dbReference type="ARBA" id="ARBA00022679"/>
    </source>
</evidence>
<dbReference type="PANTHER" id="PTHR12526:SF640">
    <property type="entry name" value="COLANIC ACID BIOSYNTHESIS GLYCOSYLTRANSFERASE WCAL-RELATED"/>
    <property type="match status" value="1"/>
</dbReference>